<dbReference type="Gene3D" id="1.10.510.10">
    <property type="entry name" value="Transferase(Phosphotransferase) domain 1"/>
    <property type="match status" value="1"/>
</dbReference>
<proteinExistence type="predicted"/>
<dbReference type="GO" id="GO:0004713">
    <property type="term" value="F:protein tyrosine kinase activity"/>
    <property type="evidence" value="ECO:0007669"/>
    <property type="project" value="InterPro"/>
</dbReference>
<dbReference type="PROSITE" id="PS50011">
    <property type="entry name" value="PROTEIN_KINASE_DOM"/>
    <property type="match status" value="1"/>
</dbReference>
<keyword evidence="1" id="KW-0067">ATP-binding</keyword>
<dbReference type="InterPro" id="IPR011009">
    <property type="entry name" value="Kinase-like_dom_sf"/>
</dbReference>
<dbReference type="Pfam" id="PF00069">
    <property type="entry name" value="Pkinase"/>
    <property type="match status" value="1"/>
</dbReference>
<feature type="binding site" evidence="1">
    <location>
        <position position="46"/>
    </location>
    <ligand>
        <name>ATP</name>
        <dbReference type="ChEBI" id="CHEBI:30616"/>
    </ligand>
</feature>
<dbReference type="RefSeq" id="WP_156736332.1">
    <property type="nucleotide sequence ID" value="NZ_CACRTU010000009.1"/>
</dbReference>
<organism evidence="3">
    <name type="scientific">Clostridium butyricum</name>
    <dbReference type="NCBI Taxonomy" id="1492"/>
    <lineage>
        <taxon>Bacteria</taxon>
        <taxon>Bacillati</taxon>
        <taxon>Bacillota</taxon>
        <taxon>Clostridia</taxon>
        <taxon>Eubacteriales</taxon>
        <taxon>Clostridiaceae</taxon>
        <taxon>Clostridium</taxon>
    </lineage>
</organism>
<dbReference type="AlphaFoldDB" id="A0A6N3A1E0"/>
<dbReference type="PROSITE" id="PS00107">
    <property type="entry name" value="PROTEIN_KINASE_ATP"/>
    <property type="match status" value="1"/>
</dbReference>
<keyword evidence="1" id="KW-0547">Nucleotide-binding</keyword>
<keyword evidence="3" id="KW-0808">Transferase</keyword>
<dbReference type="PANTHER" id="PTHR24347">
    <property type="entry name" value="SERINE/THREONINE-PROTEIN KINASE"/>
    <property type="match status" value="1"/>
</dbReference>
<dbReference type="InterPro" id="IPR020635">
    <property type="entry name" value="Tyr_kinase_cat_dom"/>
</dbReference>
<evidence type="ECO:0000313" key="3">
    <source>
        <dbReference type="EMBL" id="VYT83826.1"/>
    </source>
</evidence>
<gene>
    <name evidence="3" type="primary">prkC_1</name>
    <name evidence="3" type="ORF">CBLFYP62_00866</name>
</gene>
<reference evidence="3" key="1">
    <citation type="submission" date="2019-11" db="EMBL/GenBank/DDBJ databases">
        <authorList>
            <person name="Feng L."/>
        </authorList>
    </citation>
    <scope>NUCLEOTIDE SEQUENCE</scope>
    <source>
        <strain evidence="3">CButyricumLFYP62</strain>
    </source>
</reference>
<accession>A0A6N3A1E0</accession>
<feature type="domain" description="Protein kinase" evidence="2">
    <location>
        <begin position="17"/>
        <end position="244"/>
    </location>
</feature>
<evidence type="ECO:0000256" key="1">
    <source>
        <dbReference type="PROSITE-ProRule" id="PRU10141"/>
    </source>
</evidence>
<dbReference type="CDD" id="cd00180">
    <property type="entry name" value="PKc"/>
    <property type="match status" value="1"/>
</dbReference>
<dbReference type="GO" id="GO:0004674">
    <property type="term" value="F:protein serine/threonine kinase activity"/>
    <property type="evidence" value="ECO:0007669"/>
    <property type="project" value="UniProtKB-EC"/>
</dbReference>
<dbReference type="SMART" id="SM00219">
    <property type="entry name" value="TyrKc"/>
    <property type="match status" value="1"/>
</dbReference>
<protein>
    <submittedName>
        <fullName evidence="3">Serine/threonine-protein kinase PrkC</fullName>
        <ecNumber evidence="3">2.7.11.1</ecNumber>
    </submittedName>
</protein>
<keyword evidence="3" id="KW-0418">Kinase</keyword>
<sequence length="244" mass="28556">MWFCKTLKYSGKVVGTYTIEEPIGEGRYGLCFLARSNTGEKVIIKKFKPTLFKRNSDKNAYEAVILSKLKDKRIPELLGVINEKGFYGFVLEFKEGFTVKELLFKRNHKFTMEEFFNIGIQLISIIRYLHENGIVHRDIRIPNVLINDGKVNLLDFGLSRWANNDNYPYDLDFSYLGDFFLYLLYSSFEPKVKRKNLPWYKELLLTSEQILFLKKLLGIELMYKNIKDIEADFIKAFAAGESSF</sequence>
<dbReference type="EC" id="2.7.11.1" evidence="3"/>
<dbReference type="EMBL" id="CACRTU010000009">
    <property type="protein sequence ID" value="VYT83826.1"/>
    <property type="molecule type" value="Genomic_DNA"/>
</dbReference>
<dbReference type="InterPro" id="IPR017441">
    <property type="entry name" value="Protein_kinase_ATP_BS"/>
</dbReference>
<dbReference type="GO" id="GO:0005524">
    <property type="term" value="F:ATP binding"/>
    <property type="evidence" value="ECO:0007669"/>
    <property type="project" value="UniProtKB-UniRule"/>
</dbReference>
<dbReference type="InterPro" id="IPR000719">
    <property type="entry name" value="Prot_kinase_dom"/>
</dbReference>
<dbReference type="SUPFAM" id="SSF56112">
    <property type="entry name" value="Protein kinase-like (PK-like)"/>
    <property type="match status" value="1"/>
</dbReference>
<name>A0A6N3A1E0_CLOBU</name>
<evidence type="ECO:0000259" key="2">
    <source>
        <dbReference type="PROSITE" id="PS50011"/>
    </source>
</evidence>